<proteinExistence type="predicted"/>
<dbReference type="PANTHER" id="PTHR39085">
    <property type="entry name" value="SLL0924 PROTEIN"/>
    <property type="match status" value="1"/>
</dbReference>
<sequence length="186" mass="21583">MPSGRTHDRITLWGLPLITSLTFFQTQSGNLTLIMAGAYLFSGLMFGPDLDLYSRQYQRWGFLRWIWLPYQKVLRHRSIFSHGLLIGTTLRVLYLSVWLALVGIFVLGVAHLIWGVELSWQQLITESRRSLTQNAAEWFYLFLGLELGAMSHSLSDWSSSAYKRLQQNRAKMKKRKGSSTQLKRRK</sequence>
<reference evidence="2 3" key="1">
    <citation type="journal article" date="2019" name="Front. Microbiol.">
        <title>Genomic Features for Desiccation Tolerance and Sugar Biosynthesis in the Extremophile Gloeocapsopsis sp. UTEX B3054.</title>
        <authorList>
            <person name="Urrejola C."/>
            <person name="Alcorta J."/>
            <person name="Salas L."/>
            <person name="Vasquez M."/>
            <person name="Polz M.F."/>
            <person name="Vicuna R."/>
            <person name="Diez B."/>
        </authorList>
    </citation>
    <scope>NUCLEOTIDE SEQUENCE [LARGE SCALE GENOMIC DNA]</scope>
    <source>
        <strain evidence="2 3">1H9</strain>
    </source>
</reference>
<organism evidence="2 3">
    <name type="scientific">Gloeocapsopsis dulcis AAB1 = 1H9</name>
    <dbReference type="NCBI Taxonomy" id="1433147"/>
    <lineage>
        <taxon>Bacteria</taxon>
        <taxon>Bacillati</taxon>
        <taxon>Cyanobacteriota</taxon>
        <taxon>Cyanophyceae</taxon>
        <taxon>Oscillatoriophycideae</taxon>
        <taxon>Chroococcales</taxon>
        <taxon>Chroococcaceae</taxon>
        <taxon>Gloeocapsopsis</taxon>
        <taxon>Gloeocapsopsis dulcis</taxon>
    </lineage>
</organism>
<keyword evidence="3" id="KW-1185">Reference proteome</keyword>
<dbReference type="OrthoDB" id="69351at2"/>
<dbReference type="AlphaFoldDB" id="A0A6N8FVQ3"/>
<evidence type="ECO:0000313" key="2">
    <source>
        <dbReference type="EMBL" id="MUL36237.1"/>
    </source>
</evidence>
<keyword evidence="1" id="KW-0812">Transmembrane</keyword>
<comment type="caution">
    <text evidence="2">The sequence shown here is derived from an EMBL/GenBank/DDBJ whole genome shotgun (WGS) entry which is preliminary data.</text>
</comment>
<dbReference type="InterPro" id="IPR019250">
    <property type="entry name" value="DUF2227_metal-bd"/>
</dbReference>
<feature type="transmembrane region" description="Helical" evidence="1">
    <location>
        <begin position="12"/>
        <end position="41"/>
    </location>
</feature>
<keyword evidence="1" id="KW-1133">Transmembrane helix</keyword>
<evidence type="ECO:0000256" key="1">
    <source>
        <dbReference type="SAM" id="Phobius"/>
    </source>
</evidence>
<feature type="transmembrane region" description="Helical" evidence="1">
    <location>
        <begin position="92"/>
        <end position="114"/>
    </location>
</feature>
<dbReference type="RefSeq" id="WP_105219277.1">
    <property type="nucleotide sequence ID" value="NZ_CAWNSU010000033.1"/>
</dbReference>
<dbReference type="Pfam" id="PF09988">
    <property type="entry name" value="DUF2227"/>
    <property type="match status" value="1"/>
</dbReference>
<keyword evidence="1" id="KW-0472">Membrane</keyword>
<dbReference type="EMBL" id="NAPY01000009">
    <property type="protein sequence ID" value="MUL36237.1"/>
    <property type="molecule type" value="Genomic_DNA"/>
</dbReference>
<name>A0A6N8FVQ3_9CHRO</name>
<protein>
    <submittedName>
        <fullName evidence="2">Metal-binding protein</fullName>
    </submittedName>
</protein>
<accession>A0A6N8FVQ3</accession>
<dbReference type="PANTHER" id="PTHR39085:SF1">
    <property type="entry name" value="SLL0924 PROTEIN"/>
    <property type="match status" value="1"/>
</dbReference>
<evidence type="ECO:0000313" key="3">
    <source>
        <dbReference type="Proteomes" id="UP000441797"/>
    </source>
</evidence>
<gene>
    <name evidence="2" type="ORF">BWI75_07735</name>
</gene>
<dbReference type="Proteomes" id="UP000441797">
    <property type="component" value="Unassembled WGS sequence"/>
</dbReference>